<protein>
    <recommendedName>
        <fullName evidence="2">Fibronectin type-III domain-containing protein</fullName>
    </recommendedName>
</protein>
<dbReference type="Pfam" id="PF07760">
    <property type="entry name" value="DUF1616"/>
    <property type="match status" value="1"/>
</dbReference>
<dbReference type="Pfam" id="PF00041">
    <property type="entry name" value="fn3"/>
    <property type="match status" value="1"/>
</dbReference>
<evidence type="ECO:0000259" key="2">
    <source>
        <dbReference type="PROSITE" id="PS50853"/>
    </source>
</evidence>
<dbReference type="Gene3D" id="2.60.40.10">
    <property type="entry name" value="Immunoglobulins"/>
    <property type="match status" value="1"/>
</dbReference>
<dbReference type="AlphaFoldDB" id="A0A7G9Z6F1"/>
<dbReference type="PROSITE" id="PS50853">
    <property type="entry name" value="FN3"/>
    <property type="match status" value="1"/>
</dbReference>
<feature type="domain" description="Fibronectin type-III" evidence="2">
    <location>
        <begin position="141"/>
        <end position="230"/>
    </location>
</feature>
<dbReference type="EMBL" id="MT631631">
    <property type="protein sequence ID" value="QNO55835.1"/>
    <property type="molecule type" value="Genomic_DNA"/>
</dbReference>
<dbReference type="SUPFAM" id="SSF49363">
    <property type="entry name" value="Purple acid phosphatase, N-terminal domain"/>
    <property type="match status" value="1"/>
</dbReference>
<dbReference type="SMART" id="SM00060">
    <property type="entry name" value="FN3"/>
    <property type="match status" value="1"/>
</dbReference>
<keyword evidence="1" id="KW-0175">Coiled coil</keyword>
<dbReference type="Pfam" id="PF11369">
    <property type="entry name" value="DUF3160"/>
    <property type="match status" value="1"/>
</dbReference>
<dbReference type="InterPro" id="IPR008963">
    <property type="entry name" value="Purple_acid_Pase-like_N"/>
</dbReference>
<reference evidence="3" key="1">
    <citation type="submission" date="2020-06" db="EMBL/GenBank/DDBJ databases">
        <title>Unique genomic features of the anaerobic methanotrophic archaea.</title>
        <authorList>
            <person name="Chadwick G.L."/>
            <person name="Skennerton C.T."/>
            <person name="Laso-Perez R."/>
            <person name="Leu A.O."/>
            <person name="Speth D.R."/>
            <person name="Yu H."/>
            <person name="Morgan-Lang C."/>
            <person name="Hatzenpichler R."/>
            <person name="Goudeau D."/>
            <person name="Malmstrom R."/>
            <person name="Brazelton W.J."/>
            <person name="Woyke T."/>
            <person name="Hallam S.J."/>
            <person name="Tyson G.W."/>
            <person name="Wegener G."/>
            <person name="Boetius A."/>
            <person name="Orphan V."/>
        </authorList>
    </citation>
    <scope>NUCLEOTIDE SEQUENCE</scope>
</reference>
<sequence>MAITIDIKAILLFFIIFSTLAFVNTASAGITVIGAEAVYEANLSSVVILTEQDPIEKKFTFNEDALLKQALISVSIPTQPVPIKDIFTINEDASFSERLYAVSIPTAPTPIKNIFIHLEDAKAYEALAFPEGLIPDTTSPLITDVTVTNITNNSATITWTTDEIADSVVNYGLESGSYTEIESDPLFVINHSIALTPLSSGTNYYFVVNSTDRSGNSAESSEYSFSTAGIVERFTEFYMLGPNRTANEYPTNLSVGENGTVIIGVTNHENANVSYRLEVNFGSESIHMESVELMHNETWEHPFTFTAMEEGRHRLEFLLYRDGIYRSLHLWVDVNAFSNAKYPINMAAVEEVYPLDAGAKEKLFENGFVVLKDYEHGNISDCYWNLFGQRDVSVFITSDALLHIFHVVHDDMLKDIEKQFLYNSTEQLVQDLQRESIEVYENSPSNFTYVKEAARRNVVFFTVACKLLNGSYPVPGYAEENVTEYVQKIRDHSVSEFYPGDDYTQYEPRGHYEGDPALEDYFRSMKWLSRRIFRIEDYKYPKDSHIELIQAVMISELLQDSPDDMQHWEKVYNITTLLVGTADSITPVMVQKAVSNAFPANFTIPMLENATNIEKLRTEFKKPEYPESQIIPVPLDYPGQIPPKYIQFIGERYVPDSYVFQQDTYPYISDATRLPKGLEVMATMLGSNRADQLLTDEKQLYPELELQMNKLKTEFENYTVDDWTKNVYCNWFYTLRPLLMDFNQSYPLFMQNTAWQDEKLNTALSSWTQLRHDYILYAKQTYVPMPIAEGYGFVEPIPDFYRRLSSLCLKIDTELSDLMPQQYHYGFTTLAERLDTFEIYAHKIANNQSLTKGDQDDIHGFGLWLLGFFSGGIEEEEPTLVADVCTNSVTKRVLHEGVGKFNPIIIVYEQPDGTPLAGIGSVMSYYEFEEENFNRINDSEWKGWVEEGTLPLRPFWTNSFV</sequence>
<evidence type="ECO:0000256" key="1">
    <source>
        <dbReference type="SAM" id="Coils"/>
    </source>
</evidence>
<gene>
    <name evidence="3" type="ORF">BCMEECLJ_00001</name>
</gene>
<name>A0A7G9Z6F1_9EURY</name>
<feature type="coiled-coil region" evidence="1">
    <location>
        <begin position="694"/>
        <end position="721"/>
    </location>
</feature>
<dbReference type="InterPro" id="IPR013783">
    <property type="entry name" value="Ig-like_fold"/>
</dbReference>
<accession>A0A7G9Z6F1</accession>
<dbReference type="GO" id="GO:0046872">
    <property type="term" value="F:metal ion binding"/>
    <property type="evidence" value="ECO:0007669"/>
    <property type="project" value="InterPro"/>
</dbReference>
<dbReference type="InterPro" id="IPR022601">
    <property type="entry name" value="DUF3160"/>
</dbReference>
<proteinExistence type="predicted"/>
<dbReference type="CDD" id="cd00063">
    <property type="entry name" value="FN3"/>
    <property type="match status" value="1"/>
</dbReference>
<dbReference type="SMART" id="SM01325">
    <property type="entry name" value="DUF3160"/>
    <property type="match status" value="1"/>
</dbReference>
<dbReference type="InterPro" id="IPR003961">
    <property type="entry name" value="FN3_dom"/>
</dbReference>
<dbReference type="GO" id="GO:0003993">
    <property type="term" value="F:acid phosphatase activity"/>
    <property type="evidence" value="ECO:0007669"/>
    <property type="project" value="InterPro"/>
</dbReference>
<evidence type="ECO:0000313" key="3">
    <source>
        <dbReference type="EMBL" id="QNO55835.1"/>
    </source>
</evidence>
<dbReference type="InterPro" id="IPR011674">
    <property type="entry name" value="DUF1616"/>
</dbReference>
<organism evidence="3">
    <name type="scientific">Candidatus Methanophaga sp. ANME-1 ERB7</name>
    <dbReference type="NCBI Taxonomy" id="2759913"/>
    <lineage>
        <taxon>Archaea</taxon>
        <taxon>Methanobacteriati</taxon>
        <taxon>Methanobacteriota</taxon>
        <taxon>Stenosarchaea group</taxon>
        <taxon>Methanomicrobia</taxon>
        <taxon>Candidatus Methanophagales</taxon>
        <taxon>Candidatus Methanophagaceae</taxon>
        <taxon>Candidatus Methanophaga</taxon>
    </lineage>
</organism>